<dbReference type="InterPro" id="IPR012340">
    <property type="entry name" value="NA-bd_OB-fold"/>
</dbReference>
<dbReference type="SUPFAM" id="SSF50249">
    <property type="entry name" value="Nucleic acid-binding proteins"/>
    <property type="match status" value="1"/>
</dbReference>
<organism evidence="7">
    <name type="scientific">Timema tahoe</name>
    <dbReference type="NCBI Taxonomy" id="61484"/>
    <lineage>
        <taxon>Eukaryota</taxon>
        <taxon>Metazoa</taxon>
        <taxon>Ecdysozoa</taxon>
        <taxon>Arthropoda</taxon>
        <taxon>Hexapoda</taxon>
        <taxon>Insecta</taxon>
        <taxon>Pterygota</taxon>
        <taxon>Neoptera</taxon>
        <taxon>Polyneoptera</taxon>
        <taxon>Phasmatodea</taxon>
        <taxon>Timematodea</taxon>
        <taxon>Timematoidea</taxon>
        <taxon>Timematidae</taxon>
        <taxon>Timema</taxon>
    </lineage>
</organism>
<dbReference type="Pfam" id="PF03947">
    <property type="entry name" value="Ribosomal_L2_C"/>
    <property type="match status" value="1"/>
</dbReference>
<dbReference type="GO" id="GO:0032543">
    <property type="term" value="P:mitochondrial translation"/>
    <property type="evidence" value="ECO:0007669"/>
    <property type="project" value="TreeGrafter"/>
</dbReference>
<evidence type="ECO:0000256" key="2">
    <source>
        <dbReference type="ARBA" id="ARBA00022980"/>
    </source>
</evidence>
<dbReference type="FunFam" id="2.40.50.140:FF:000157">
    <property type="entry name" value="39S ribosomal protein L2, mitochondrial"/>
    <property type="match status" value="1"/>
</dbReference>
<dbReference type="SMART" id="SM01382">
    <property type="entry name" value="Ribosomal_L2_C"/>
    <property type="match status" value="1"/>
</dbReference>
<evidence type="ECO:0008006" key="8">
    <source>
        <dbReference type="Google" id="ProtNLM"/>
    </source>
</evidence>
<feature type="domain" description="Large ribosomal subunit protein uL2 C-terminal" evidence="5">
    <location>
        <begin position="329"/>
        <end position="443"/>
    </location>
</feature>
<feature type="domain" description="Large ribosomal subunit protein uL2 RNA-binding" evidence="6">
    <location>
        <begin position="238"/>
        <end position="318"/>
    </location>
</feature>
<dbReference type="Gene3D" id="2.40.50.140">
    <property type="entry name" value="Nucleic acid-binding proteins"/>
    <property type="match status" value="1"/>
</dbReference>
<evidence type="ECO:0000256" key="3">
    <source>
        <dbReference type="ARBA" id="ARBA00023274"/>
    </source>
</evidence>
<protein>
    <recommendedName>
        <fullName evidence="8">Ribosomal protein L2</fullName>
    </recommendedName>
</protein>
<sequence length="465" mass="51229">MAEAKAWQFQCTSNLLTSTLKKDQTVLAFLAQFKRIHENGSIEPEDKFQSLHQATSEGSSARELVASYPLSAENYPKVIEQLNTKLDQYKGRGHDEDKTEAGIEKTQTLLLHQRSHTLIQTLIVKVKGYDVPEVKILLGSDILARLLTGKIVELDEGMFAVETKLGWTVMGRRATSINFNTGNTISCLNSLDISDLCVRFKCRDVNVPKPGGGRSFRRIVNFPEKYTVKPLSVTNLAGRDPVSGRVVAKGIGGGIKHKYHWIDWIRDGPKEGPPILEEVIEVLSDGCRTADVALVAVGKKLKYILATENMKPGDILKTSRYIPRIPVRANEGDAYPLGALQIGTKVHCIEKYEGTGGLYVHAAGTYGTILRHVGTNVIVQLPSKQEFSFPQECVATVGRLSNILHGSTPIGSAQKNRELGNRPRSGLWQRKTGRHGRKIRPLPPLRVLGSPPPKPLSPISLTLDI</sequence>
<gene>
    <name evidence="7" type="ORF">TTEB3V08_LOCUS2338</name>
</gene>
<accession>A0A7R9FKQ6</accession>
<reference evidence="7" key="1">
    <citation type="submission" date="2020-11" db="EMBL/GenBank/DDBJ databases">
        <authorList>
            <person name="Tran Van P."/>
        </authorList>
    </citation>
    <scope>NUCLEOTIDE SEQUENCE</scope>
</reference>
<dbReference type="GO" id="GO:0003735">
    <property type="term" value="F:structural constituent of ribosome"/>
    <property type="evidence" value="ECO:0007669"/>
    <property type="project" value="InterPro"/>
</dbReference>
<dbReference type="Gene3D" id="2.30.30.30">
    <property type="match status" value="1"/>
</dbReference>
<dbReference type="Pfam" id="PF00181">
    <property type="entry name" value="Ribosomal_L2_N"/>
    <property type="match status" value="1"/>
</dbReference>
<evidence type="ECO:0000256" key="4">
    <source>
        <dbReference type="SAM" id="MobiDB-lite"/>
    </source>
</evidence>
<dbReference type="PANTHER" id="PTHR13691:SF73">
    <property type="entry name" value="LARGE RIBOSOMAL SUBUNIT PROTEIN UL2M"/>
    <property type="match status" value="1"/>
</dbReference>
<dbReference type="InterPro" id="IPR022669">
    <property type="entry name" value="Ribosomal_uL2_C"/>
</dbReference>
<dbReference type="InterPro" id="IPR002171">
    <property type="entry name" value="Ribosomal_uL2"/>
</dbReference>
<evidence type="ECO:0000259" key="5">
    <source>
        <dbReference type="SMART" id="SM01382"/>
    </source>
</evidence>
<feature type="compositionally biased region" description="Basic residues" evidence="4">
    <location>
        <begin position="431"/>
        <end position="440"/>
    </location>
</feature>
<dbReference type="AlphaFoldDB" id="A0A7R9FKQ6"/>
<dbReference type="InterPro" id="IPR022666">
    <property type="entry name" value="Ribosomal_uL2_RNA-bd_dom"/>
</dbReference>
<dbReference type="InterPro" id="IPR014722">
    <property type="entry name" value="Rib_uL2_dom2"/>
</dbReference>
<keyword evidence="2" id="KW-0689">Ribosomal protein</keyword>
<dbReference type="GO" id="GO:0003723">
    <property type="term" value="F:RNA binding"/>
    <property type="evidence" value="ECO:0007669"/>
    <property type="project" value="TreeGrafter"/>
</dbReference>
<feature type="region of interest" description="Disordered" evidence="4">
    <location>
        <begin position="407"/>
        <end position="453"/>
    </location>
</feature>
<comment type="similarity">
    <text evidence="1">Belongs to the universal ribosomal protein uL2 family.</text>
</comment>
<evidence type="ECO:0000313" key="7">
    <source>
        <dbReference type="EMBL" id="CAD7454224.1"/>
    </source>
</evidence>
<dbReference type="PANTHER" id="PTHR13691">
    <property type="entry name" value="RIBOSOMAL PROTEIN L2"/>
    <property type="match status" value="1"/>
</dbReference>
<dbReference type="EMBL" id="OE000542">
    <property type="protein sequence ID" value="CAD7454224.1"/>
    <property type="molecule type" value="Genomic_DNA"/>
</dbReference>
<dbReference type="GO" id="GO:0005762">
    <property type="term" value="C:mitochondrial large ribosomal subunit"/>
    <property type="evidence" value="ECO:0007669"/>
    <property type="project" value="TreeGrafter"/>
</dbReference>
<name>A0A7R9FKQ6_9NEOP</name>
<dbReference type="SUPFAM" id="SSF50104">
    <property type="entry name" value="Translation proteins SH3-like domain"/>
    <property type="match status" value="1"/>
</dbReference>
<proteinExistence type="inferred from homology"/>
<evidence type="ECO:0000256" key="1">
    <source>
        <dbReference type="ARBA" id="ARBA00005636"/>
    </source>
</evidence>
<dbReference type="SMART" id="SM01383">
    <property type="entry name" value="Ribosomal_L2"/>
    <property type="match status" value="1"/>
</dbReference>
<keyword evidence="3" id="KW-0687">Ribonucleoprotein</keyword>
<dbReference type="InterPro" id="IPR008991">
    <property type="entry name" value="Translation_prot_SH3-like_sf"/>
</dbReference>
<evidence type="ECO:0000259" key="6">
    <source>
        <dbReference type="SMART" id="SM01383"/>
    </source>
</evidence>